<keyword evidence="2" id="KW-1185">Reference proteome</keyword>
<comment type="caution">
    <text evidence="1">The sequence shown here is derived from an EMBL/GenBank/DDBJ whole genome shotgun (WGS) entry which is preliminary data.</text>
</comment>
<accession>A0ACC1ND31</accession>
<gene>
    <name evidence="1" type="ORF">NQ176_g4494</name>
</gene>
<proteinExistence type="predicted"/>
<evidence type="ECO:0000313" key="2">
    <source>
        <dbReference type="Proteomes" id="UP001143910"/>
    </source>
</evidence>
<organism evidence="1 2">
    <name type="scientific">Zarea fungicola</name>
    <dbReference type="NCBI Taxonomy" id="93591"/>
    <lineage>
        <taxon>Eukaryota</taxon>
        <taxon>Fungi</taxon>
        <taxon>Dikarya</taxon>
        <taxon>Ascomycota</taxon>
        <taxon>Pezizomycotina</taxon>
        <taxon>Sordariomycetes</taxon>
        <taxon>Hypocreomycetidae</taxon>
        <taxon>Hypocreales</taxon>
        <taxon>Cordycipitaceae</taxon>
        <taxon>Zarea</taxon>
    </lineage>
</organism>
<name>A0ACC1ND31_9HYPO</name>
<evidence type="ECO:0000313" key="1">
    <source>
        <dbReference type="EMBL" id="KAJ2977227.1"/>
    </source>
</evidence>
<reference evidence="1" key="1">
    <citation type="submission" date="2022-08" db="EMBL/GenBank/DDBJ databases">
        <title>Genome Sequence of Lecanicillium fungicola.</title>
        <authorList>
            <person name="Buettner E."/>
        </authorList>
    </citation>
    <scope>NUCLEOTIDE SEQUENCE</scope>
    <source>
        <strain evidence="1">Babe33</strain>
    </source>
</reference>
<dbReference type="EMBL" id="JANJQO010000493">
    <property type="protein sequence ID" value="KAJ2977227.1"/>
    <property type="molecule type" value="Genomic_DNA"/>
</dbReference>
<dbReference type="Proteomes" id="UP001143910">
    <property type="component" value="Unassembled WGS sequence"/>
</dbReference>
<protein>
    <submittedName>
        <fullName evidence="1">Uncharacterized protein</fullName>
    </submittedName>
</protein>
<sequence>MFRSYGEDLQIIAVGDIEKEHAFQEAVQGVHGIIHTASPVTLAADDPQESARQYGPLIQRIVLTSSCVAILDTSDKEVTVSEKNWNNERVKECETLGRNASPLSKYAASKTLAEQAAWDFVKSHCKLHWDLVVINPPWIFGPPIHELTGPKSLNPSCNLFFNALVNNDFMGMEPTERPGHGWVDVRDVAAAHIRALEV</sequence>